<proteinExistence type="predicted"/>
<dbReference type="Pfam" id="PF07885">
    <property type="entry name" value="Ion_trans_2"/>
    <property type="match status" value="1"/>
</dbReference>
<feature type="transmembrane region" description="Helical" evidence="8">
    <location>
        <begin position="81"/>
        <end position="100"/>
    </location>
</feature>
<evidence type="ECO:0000313" key="11">
    <source>
        <dbReference type="WBParaSite" id="PSU_v2.g18262.t1"/>
    </source>
</evidence>
<evidence type="ECO:0000256" key="6">
    <source>
        <dbReference type="ARBA" id="ARBA00023136"/>
    </source>
</evidence>
<dbReference type="Proteomes" id="UP000887577">
    <property type="component" value="Unplaced"/>
</dbReference>
<evidence type="ECO:0000256" key="3">
    <source>
        <dbReference type="ARBA" id="ARBA00022692"/>
    </source>
</evidence>
<keyword evidence="10" id="KW-1185">Reference proteome</keyword>
<name>A0A914YLR5_9BILA</name>
<keyword evidence="2" id="KW-0813">Transport</keyword>
<keyword evidence="3 8" id="KW-0812">Transmembrane</keyword>
<protein>
    <submittedName>
        <fullName evidence="11">Potassium channel domain-containing protein</fullName>
    </submittedName>
</protein>
<keyword evidence="4 8" id="KW-1133">Transmembrane helix</keyword>
<dbReference type="PANTHER" id="PTHR11003">
    <property type="entry name" value="POTASSIUM CHANNEL, SUBFAMILY K"/>
    <property type="match status" value="1"/>
</dbReference>
<dbReference type="GO" id="GO:0005886">
    <property type="term" value="C:plasma membrane"/>
    <property type="evidence" value="ECO:0007669"/>
    <property type="project" value="TreeGrafter"/>
</dbReference>
<dbReference type="AlphaFoldDB" id="A0A914YLR5"/>
<keyword evidence="6 8" id="KW-0472">Membrane</keyword>
<evidence type="ECO:0000256" key="5">
    <source>
        <dbReference type="ARBA" id="ARBA00023065"/>
    </source>
</evidence>
<organism evidence="10 11">
    <name type="scientific">Panagrolaimus superbus</name>
    <dbReference type="NCBI Taxonomy" id="310955"/>
    <lineage>
        <taxon>Eukaryota</taxon>
        <taxon>Metazoa</taxon>
        <taxon>Ecdysozoa</taxon>
        <taxon>Nematoda</taxon>
        <taxon>Chromadorea</taxon>
        <taxon>Rhabditida</taxon>
        <taxon>Tylenchina</taxon>
        <taxon>Panagrolaimomorpha</taxon>
        <taxon>Panagrolaimoidea</taxon>
        <taxon>Panagrolaimidae</taxon>
        <taxon>Panagrolaimus</taxon>
    </lineage>
</organism>
<feature type="domain" description="Potassium channel" evidence="9">
    <location>
        <begin position="34"/>
        <end position="107"/>
    </location>
</feature>
<evidence type="ECO:0000256" key="8">
    <source>
        <dbReference type="SAM" id="Phobius"/>
    </source>
</evidence>
<dbReference type="Gene3D" id="1.10.287.70">
    <property type="match status" value="1"/>
</dbReference>
<dbReference type="InterPro" id="IPR003280">
    <property type="entry name" value="2pore_dom_K_chnl"/>
</dbReference>
<keyword evidence="5" id="KW-0406">Ion transport</keyword>
<sequence>MNKLGPNEKAKNEAVAEEDSDDLLKFPLSFLILITILWILFCAWIFTFFETEWGYGTSLYFTLISFLTIGFGDVLPSKSDYIILIGILLLIGLALVSTLLQIIQKQIETLATVILTTFFNQFIDKKFEQI</sequence>
<comment type="subcellular location">
    <subcellularLocation>
        <location evidence="1">Membrane</location>
        <topology evidence="1">Multi-pass membrane protein</topology>
    </subcellularLocation>
</comment>
<reference evidence="11" key="1">
    <citation type="submission" date="2022-11" db="UniProtKB">
        <authorList>
            <consortium name="WormBaseParasite"/>
        </authorList>
    </citation>
    <scope>IDENTIFICATION</scope>
</reference>
<accession>A0A914YLR5</accession>
<dbReference type="PANTHER" id="PTHR11003:SF345">
    <property type="entry name" value="TWIK FAMILY OF POTASSIUM CHANNELS PROTEIN 18"/>
    <property type="match status" value="1"/>
</dbReference>
<evidence type="ECO:0000256" key="7">
    <source>
        <dbReference type="ARBA" id="ARBA00023303"/>
    </source>
</evidence>
<feature type="transmembrane region" description="Helical" evidence="8">
    <location>
        <begin position="26"/>
        <end position="46"/>
    </location>
</feature>
<dbReference type="InterPro" id="IPR013099">
    <property type="entry name" value="K_chnl_dom"/>
</dbReference>
<dbReference type="WBParaSite" id="PSU_v2.g18262.t1">
    <property type="protein sequence ID" value="PSU_v2.g18262.t1"/>
    <property type="gene ID" value="PSU_v2.g18262"/>
</dbReference>
<dbReference type="GO" id="GO:0030322">
    <property type="term" value="P:stabilization of membrane potential"/>
    <property type="evidence" value="ECO:0007669"/>
    <property type="project" value="TreeGrafter"/>
</dbReference>
<dbReference type="GO" id="GO:0022841">
    <property type="term" value="F:potassium ion leak channel activity"/>
    <property type="evidence" value="ECO:0007669"/>
    <property type="project" value="TreeGrafter"/>
</dbReference>
<dbReference type="SUPFAM" id="SSF81324">
    <property type="entry name" value="Voltage-gated potassium channels"/>
    <property type="match status" value="1"/>
</dbReference>
<evidence type="ECO:0000256" key="4">
    <source>
        <dbReference type="ARBA" id="ARBA00022989"/>
    </source>
</evidence>
<evidence type="ECO:0000256" key="2">
    <source>
        <dbReference type="ARBA" id="ARBA00022448"/>
    </source>
</evidence>
<feature type="transmembrane region" description="Helical" evidence="8">
    <location>
        <begin position="58"/>
        <end position="75"/>
    </location>
</feature>
<evidence type="ECO:0000256" key="1">
    <source>
        <dbReference type="ARBA" id="ARBA00004141"/>
    </source>
</evidence>
<evidence type="ECO:0000259" key="9">
    <source>
        <dbReference type="Pfam" id="PF07885"/>
    </source>
</evidence>
<dbReference type="GO" id="GO:0015271">
    <property type="term" value="F:outward rectifier potassium channel activity"/>
    <property type="evidence" value="ECO:0007669"/>
    <property type="project" value="TreeGrafter"/>
</dbReference>
<evidence type="ECO:0000313" key="10">
    <source>
        <dbReference type="Proteomes" id="UP000887577"/>
    </source>
</evidence>
<keyword evidence="7" id="KW-0407">Ion channel</keyword>